<dbReference type="RefSeq" id="WP_171836251.1">
    <property type="nucleotide sequence ID" value="NZ_CP053709.1"/>
</dbReference>
<keyword evidence="2" id="KW-0521">NADP</keyword>
<keyword evidence="6" id="KW-1185">Reference proteome</keyword>
<organism evidence="5 6">
    <name type="scientific">Lichenicola cladoniae</name>
    <dbReference type="NCBI Taxonomy" id="1484109"/>
    <lineage>
        <taxon>Bacteria</taxon>
        <taxon>Pseudomonadati</taxon>
        <taxon>Pseudomonadota</taxon>
        <taxon>Alphaproteobacteria</taxon>
        <taxon>Acetobacterales</taxon>
        <taxon>Acetobacteraceae</taxon>
        <taxon>Lichenicola</taxon>
    </lineage>
</organism>
<evidence type="ECO:0000256" key="3">
    <source>
        <dbReference type="ARBA" id="ARBA00023002"/>
    </source>
</evidence>
<dbReference type="FunFam" id="3.40.605.10:FF:000012">
    <property type="entry name" value="NAD-dependent succinate-semialdehyde dehydrogenase"/>
    <property type="match status" value="1"/>
</dbReference>
<reference evidence="5 6" key="1">
    <citation type="journal article" date="2014" name="World J. Microbiol. Biotechnol.">
        <title>Biodiversity and physiological characteristics of Antarctic and Arctic lichens-associated bacteria.</title>
        <authorList>
            <person name="Lee Y.M."/>
            <person name="Kim E.H."/>
            <person name="Lee H.K."/>
            <person name="Hong S.G."/>
        </authorList>
    </citation>
    <scope>NUCLEOTIDE SEQUENCE [LARGE SCALE GENOMIC DNA]</scope>
    <source>
        <strain evidence="5 6">PAMC 26569</strain>
        <plasmid evidence="5">unnamed1</plasmid>
    </source>
</reference>
<dbReference type="CDD" id="cd07100">
    <property type="entry name" value="ALDH_SSADH1_GabD1"/>
    <property type="match status" value="1"/>
</dbReference>
<dbReference type="InterPro" id="IPR016163">
    <property type="entry name" value="Ald_DH_C"/>
</dbReference>
<comment type="similarity">
    <text evidence="1">Belongs to the aldehyde dehydrogenase family.</text>
</comment>
<dbReference type="PANTHER" id="PTHR43217:SF1">
    <property type="entry name" value="SUCCINATE SEMIALDEHYDE DEHYDROGENASE [NAD(P)+] SAD"/>
    <property type="match status" value="1"/>
</dbReference>
<keyword evidence="5" id="KW-0614">Plasmid</keyword>
<evidence type="ECO:0000256" key="2">
    <source>
        <dbReference type="ARBA" id="ARBA00022857"/>
    </source>
</evidence>
<dbReference type="InterPro" id="IPR047110">
    <property type="entry name" value="GABD/Sad-like"/>
</dbReference>
<gene>
    <name evidence="5" type="ORF">HN018_23060</name>
</gene>
<keyword evidence="3" id="KW-0560">Oxidoreductase</keyword>
<dbReference type="FunFam" id="3.40.309.10:FF:000010">
    <property type="entry name" value="Gamma-aminobutyraldehyde dehydrogenase"/>
    <property type="match status" value="1"/>
</dbReference>
<protein>
    <submittedName>
        <fullName evidence="5">NAD-dependent succinate-semialdehyde dehydrogenase</fullName>
    </submittedName>
</protein>
<evidence type="ECO:0000313" key="6">
    <source>
        <dbReference type="Proteomes" id="UP000500767"/>
    </source>
</evidence>
<dbReference type="EMBL" id="CP053709">
    <property type="protein sequence ID" value="QKE93079.1"/>
    <property type="molecule type" value="Genomic_DNA"/>
</dbReference>
<evidence type="ECO:0000256" key="1">
    <source>
        <dbReference type="ARBA" id="ARBA00009986"/>
    </source>
</evidence>
<dbReference type="AlphaFoldDB" id="A0A6M8HWZ4"/>
<dbReference type="Proteomes" id="UP000500767">
    <property type="component" value="Plasmid unnamed1"/>
</dbReference>
<dbReference type="Pfam" id="PF00171">
    <property type="entry name" value="Aldedh"/>
    <property type="match status" value="1"/>
</dbReference>
<dbReference type="PANTHER" id="PTHR43217">
    <property type="entry name" value="SUCCINATE SEMIALDEHYDE DEHYDROGENASE [NAD(P)+] SAD"/>
    <property type="match status" value="1"/>
</dbReference>
<dbReference type="InterPro" id="IPR016162">
    <property type="entry name" value="Ald_DH_N"/>
</dbReference>
<evidence type="ECO:0000313" key="5">
    <source>
        <dbReference type="EMBL" id="QKE93079.1"/>
    </source>
</evidence>
<dbReference type="Gene3D" id="3.40.605.10">
    <property type="entry name" value="Aldehyde Dehydrogenase, Chain A, domain 1"/>
    <property type="match status" value="1"/>
</dbReference>
<geneLocation type="plasmid" evidence="5 6">
    <name>unnamed1</name>
</geneLocation>
<proteinExistence type="inferred from homology"/>
<accession>A0A6M8HWZ4</accession>
<name>A0A6M8HWZ4_9PROT</name>
<dbReference type="InterPro" id="IPR044148">
    <property type="entry name" value="ALDH_GabD1-like"/>
</dbReference>
<dbReference type="SUPFAM" id="SSF53720">
    <property type="entry name" value="ALDH-like"/>
    <property type="match status" value="1"/>
</dbReference>
<dbReference type="KEGG" id="lck:HN018_23060"/>
<feature type="domain" description="Aldehyde dehydrogenase" evidence="4">
    <location>
        <begin position="3"/>
        <end position="451"/>
    </location>
</feature>
<dbReference type="GO" id="GO:0004030">
    <property type="term" value="F:aldehyde dehydrogenase [NAD(P)+] activity"/>
    <property type="evidence" value="ECO:0007669"/>
    <property type="project" value="InterPro"/>
</dbReference>
<dbReference type="GO" id="GO:0004777">
    <property type="term" value="F:succinate-semialdehyde dehydrogenase (NAD+) activity"/>
    <property type="evidence" value="ECO:0007669"/>
    <property type="project" value="TreeGrafter"/>
</dbReference>
<evidence type="ECO:0000259" key="4">
    <source>
        <dbReference type="Pfam" id="PF00171"/>
    </source>
</evidence>
<dbReference type="InterPro" id="IPR016161">
    <property type="entry name" value="Ald_DH/histidinol_DH"/>
</dbReference>
<sequence length="455" mass="48098">MTIITINPATGDQLEAYEAHTPAAVEARLAAAASAQRGWRAEPPALRGALLARLAGVLRERTPHHARLITLEMGKPLTEAAAEIEKCAVTCDYYARNAERFLAPELVETSAKESMVVFEPLGTVLGIMPWNYPFWQTIRFLAPALLGGNAAILKHANNVPGCALALEAALREAGLPEGLFAALLIDTGEVKAVVEDARISAVSLTGSTEVGAIVASQAGSRLKPQVLELGGSDPFIVLADADLELAVATAVKARYSNNGQSCISAKRFLVAEKIADEFVEAFTVSVRALTVGNPLDPTTKLGPLARESLRTNLHRQVEATRSAGARLVCGGEPLEGPGWFYPPTVLDRVTPGMAAFDEETFGPAAAITVVADADEAVELANASPFGLGASLWTRDLDRARGLLPHIQAGAVFVNALVASDPRIPFGGIKQSGYGRELGVLGLRSFVNQKTVWIDA</sequence>
<dbReference type="Gene3D" id="3.40.309.10">
    <property type="entry name" value="Aldehyde Dehydrogenase, Chain A, domain 2"/>
    <property type="match status" value="1"/>
</dbReference>
<dbReference type="InterPro" id="IPR015590">
    <property type="entry name" value="Aldehyde_DH_dom"/>
</dbReference>